<proteinExistence type="predicted"/>
<sequence length="100" mass="11990">MPRSERKQNSLRHSPITIYWFSRLSWRLINAAQTDIQDSDKKKKVTKQKSREVVEKEKKKYRLFIPVVRLTDDIDEPRGLSHLCVVPRVWLVVSWSLMIR</sequence>
<gene>
    <name evidence="1" type="ORF">CEXT_616101</name>
</gene>
<dbReference type="Proteomes" id="UP001054945">
    <property type="component" value="Unassembled WGS sequence"/>
</dbReference>
<name>A0AAV4X414_CAEEX</name>
<evidence type="ECO:0000313" key="1">
    <source>
        <dbReference type="EMBL" id="GIY89333.1"/>
    </source>
</evidence>
<organism evidence="1 2">
    <name type="scientific">Caerostris extrusa</name>
    <name type="common">Bark spider</name>
    <name type="synonym">Caerostris bankana</name>
    <dbReference type="NCBI Taxonomy" id="172846"/>
    <lineage>
        <taxon>Eukaryota</taxon>
        <taxon>Metazoa</taxon>
        <taxon>Ecdysozoa</taxon>
        <taxon>Arthropoda</taxon>
        <taxon>Chelicerata</taxon>
        <taxon>Arachnida</taxon>
        <taxon>Araneae</taxon>
        <taxon>Araneomorphae</taxon>
        <taxon>Entelegynae</taxon>
        <taxon>Araneoidea</taxon>
        <taxon>Araneidae</taxon>
        <taxon>Caerostris</taxon>
    </lineage>
</organism>
<dbReference type="EMBL" id="BPLR01017187">
    <property type="protein sequence ID" value="GIY89333.1"/>
    <property type="molecule type" value="Genomic_DNA"/>
</dbReference>
<evidence type="ECO:0000313" key="2">
    <source>
        <dbReference type="Proteomes" id="UP001054945"/>
    </source>
</evidence>
<accession>A0AAV4X414</accession>
<comment type="caution">
    <text evidence="1">The sequence shown here is derived from an EMBL/GenBank/DDBJ whole genome shotgun (WGS) entry which is preliminary data.</text>
</comment>
<dbReference type="AlphaFoldDB" id="A0AAV4X414"/>
<protein>
    <submittedName>
        <fullName evidence="1">Uncharacterized protein</fullName>
    </submittedName>
</protein>
<keyword evidence="2" id="KW-1185">Reference proteome</keyword>
<reference evidence="1 2" key="1">
    <citation type="submission" date="2021-06" db="EMBL/GenBank/DDBJ databases">
        <title>Caerostris extrusa draft genome.</title>
        <authorList>
            <person name="Kono N."/>
            <person name="Arakawa K."/>
        </authorList>
    </citation>
    <scope>NUCLEOTIDE SEQUENCE [LARGE SCALE GENOMIC DNA]</scope>
</reference>